<dbReference type="GO" id="GO:0005507">
    <property type="term" value="F:copper ion binding"/>
    <property type="evidence" value="ECO:0007669"/>
    <property type="project" value="InterPro"/>
</dbReference>
<dbReference type="EMBL" id="AP031322">
    <property type="protein sequence ID" value="BFH73082.1"/>
    <property type="molecule type" value="Genomic_DNA"/>
</dbReference>
<gene>
    <name evidence="7" type="ORF">SJAV_10260</name>
</gene>
<dbReference type="InterPro" id="IPR028871">
    <property type="entry name" value="BlueCu_1_BS"/>
</dbReference>
<evidence type="ECO:0000256" key="3">
    <source>
        <dbReference type="ARBA" id="ARBA00022982"/>
    </source>
</evidence>
<feature type="transmembrane region" description="Helical" evidence="5">
    <location>
        <begin position="12"/>
        <end position="32"/>
    </location>
</feature>
<dbReference type="GO" id="GO:0009055">
    <property type="term" value="F:electron transfer activity"/>
    <property type="evidence" value="ECO:0007669"/>
    <property type="project" value="InterPro"/>
</dbReference>
<accession>A0AAT9GQF8</accession>
<keyword evidence="3" id="KW-0249">Electron transport</keyword>
<evidence type="ECO:0000256" key="4">
    <source>
        <dbReference type="ARBA" id="ARBA00023008"/>
    </source>
</evidence>
<dbReference type="Pfam" id="PF00127">
    <property type="entry name" value="Copper-bind"/>
    <property type="match status" value="1"/>
</dbReference>
<dbReference type="Gene3D" id="2.60.40.420">
    <property type="entry name" value="Cupredoxins - blue copper proteins"/>
    <property type="match status" value="1"/>
</dbReference>
<dbReference type="SUPFAM" id="SSF49503">
    <property type="entry name" value="Cupredoxins"/>
    <property type="match status" value="1"/>
</dbReference>
<dbReference type="InterPro" id="IPR000923">
    <property type="entry name" value="BlueCu_1"/>
</dbReference>
<dbReference type="PROSITE" id="PS00196">
    <property type="entry name" value="COPPER_BLUE"/>
    <property type="match status" value="1"/>
</dbReference>
<evidence type="ECO:0000256" key="5">
    <source>
        <dbReference type="SAM" id="Phobius"/>
    </source>
</evidence>
<dbReference type="AlphaFoldDB" id="A0AAT9GQF8"/>
<dbReference type="KEGG" id="sjv:SJAV_10260"/>
<keyword evidence="5" id="KW-0812">Transmembrane</keyword>
<proteinExistence type="predicted"/>
<protein>
    <recommendedName>
        <fullName evidence="6">Blue (type 1) copper domain-containing protein</fullName>
    </recommendedName>
</protein>
<keyword evidence="5" id="KW-0472">Membrane</keyword>
<evidence type="ECO:0000256" key="2">
    <source>
        <dbReference type="ARBA" id="ARBA00022723"/>
    </source>
</evidence>
<dbReference type="PROSITE" id="PS00079">
    <property type="entry name" value="MULTICOPPER_OXIDASE1"/>
    <property type="match status" value="1"/>
</dbReference>
<dbReference type="InterPro" id="IPR008972">
    <property type="entry name" value="Cupredoxin"/>
</dbReference>
<name>A0AAT9GQF8_9CREN</name>
<keyword evidence="2" id="KW-0479">Metal-binding</keyword>
<reference evidence="7" key="1">
    <citation type="submission" date="2024-03" db="EMBL/GenBank/DDBJ databases">
        <title>Complete genome sequence of Sulfurisphaera javensis strain KD-1.</title>
        <authorList>
            <person name="Sakai H."/>
            <person name="Nur N."/>
            <person name="Suwanto A."/>
            <person name="Kurosawa N."/>
        </authorList>
    </citation>
    <scope>NUCLEOTIDE SEQUENCE</scope>
    <source>
        <strain evidence="7">KD-1</strain>
    </source>
</reference>
<keyword evidence="5" id="KW-1133">Transmembrane helix</keyword>
<feature type="domain" description="Blue (type 1) copper" evidence="6">
    <location>
        <begin position="229"/>
        <end position="261"/>
    </location>
</feature>
<evidence type="ECO:0000259" key="6">
    <source>
        <dbReference type="Pfam" id="PF00127"/>
    </source>
</evidence>
<keyword evidence="1" id="KW-0813">Transport</keyword>
<evidence type="ECO:0000313" key="7">
    <source>
        <dbReference type="EMBL" id="BFH73082.1"/>
    </source>
</evidence>
<organism evidence="7">
    <name type="scientific">Sulfurisphaera javensis</name>
    <dbReference type="NCBI Taxonomy" id="2049879"/>
    <lineage>
        <taxon>Archaea</taxon>
        <taxon>Thermoproteota</taxon>
        <taxon>Thermoprotei</taxon>
        <taxon>Sulfolobales</taxon>
        <taxon>Sulfolobaceae</taxon>
        <taxon>Sulfurisphaera</taxon>
    </lineage>
</organism>
<dbReference type="InterPro" id="IPR033138">
    <property type="entry name" value="Cu_oxidase_CS"/>
</dbReference>
<keyword evidence="4" id="KW-0186">Copper</keyword>
<sequence length="262" mass="29496">MKGFTNVMKRIFIILIIVLAILVAGIVSYAYFNVYLPREYQQEAVNYYNQQLEYYGYYGGGGMMGSGMMGQGGMYHMMGYYGGYTVMYEQTIPINEAISMMKNVPNYVKVFPENDTLVFNSTDITLVVLSMGHGRAINLTDYVPPSFAHAQDNVFVIYGLINPTIIIPQGAVVHIILINLDAGDYHNIAITPVPPPYPYYVMMYIKMNILGMAPMLPPANYNSGQAYTFSFTTTFSQTGTYYYLCEYPGHAEMGMYGEIIVR</sequence>
<evidence type="ECO:0000256" key="1">
    <source>
        <dbReference type="ARBA" id="ARBA00022448"/>
    </source>
</evidence>